<reference evidence="13" key="2">
    <citation type="submission" date="2021-02" db="EMBL/GenBank/DDBJ databases">
        <authorList>
            <person name="Kimball J.A."/>
            <person name="Haas M.W."/>
            <person name="Macchietto M."/>
            <person name="Kono T."/>
            <person name="Duquette J."/>
            <person name="Shao M."/>
        </authorList>
    </citation>
    <scope>NUCLEOTIDE SEQUENCE</scope>
    <source>
        <tissue evidence="13">Fresh leaf tissue</tissue>
    </source>
</reference>
<dbReference type="FunFam" id="3.60.40.10:FF:000013">
    <property type="entry name" value="probable protein phosphatase 2C 5"/>
    <property type="match status" value="1"/>
</dbReference>
<keyword evidence="8" id="KW-0904">Protein phosphatase</keyword>
<keyword evidence="6" id="KW-0378">Hydrolase</keyword>
<comment type="caution">
    <text evidence="13">The sequence shown here is derived from an EMBL/GenBank/DDBJ whole genome shotgun (WGS) entry which is preliminary data.</text>
</comment>
<evidence type="ECO:0000259" key="12">
    <source>
        <dbReference type="PROSITE" id="PS51746"/>
    </source>
</evidence>
<evidence type="ECO:0000256" key="5">
    <source>
        <dbReference type="ARBA" id="ARBA00022723"/>
    </source>
</evidence>
<sequence length="426" mass="45754">MASAGKERRLPPALPLATLIGRELRAGGSERPTLRYGHAGFAKRGEDYFLVKPDCLRVPGDSSTAFSVFAVFDGHNGVSAAVYSKEHLLEHVMSALPPDIGRDDWLHALPRALVAGFVKADIDFQRKGEVSGTTATLVVVDGFTVTVASVGDSRCILDTQGGEVQLLTVDHRLEENAEERERVTASGGEVGRLNLFGGQEVGPLRCWPGGLCLSRSIGDMDVGEFIVPIPHVKQVKLSNIGGRLIIASDGIWDALPSEAAAKACRGLPAELASKLVVKQALKKRGLKDDTTCVVVDIIPSDYRLTSPQLSPKRNQSKFKSLLFGRRSHNSIGKLGAKSASFGSVEELFEEGSAMLEERLGRNLSLKAVSPPFRCAICQVDQEPLEGSMAENGGSYCSSPCSYLCSDCQKKKDAMEGKRSSHSTACR</sequence>
<evidence type="ECO:0000256" key="7">
    <source>
        <dbReference type="ARBA" id="ARBA00022842"/>
    </source>
</evidence>
<dbReference type="OrthoDB" id="10264738at2759"/>
<dbReference type="Proteomes" id="UP000729402">
    <property type="component" value="Unassembled WGS sequence"/>
</dbReference>
<evidence type="ECO:0000256" key="10">
    <source>
        <dbReference type="ARBA" id="ARBA00047761"/>
    </source>
</evidence>
<keyword evidence="14" id="KW-1185">Reference proteome</keyword>
<evidence type="ECO:0000256" key="4">
    <source>
        <dbReference type="ARBA" id="ARBA00013081"/>
    </source>
</evidence>
<comment type="similarity">
    <text evidence="3">Belongs to the PP2C family.</text>
</comment>
<evidence type="ECO:0000256" key="3">
    <source>
        <dbReference type="ARBA" id="ARBA00006702"/>
    </source>
</evidence>
<comment type="catalytic activity">
    <reaction evidence="10">
        <text>O-phospho-L-seryl-[protein] + H2O = L-seryl-[protein] + phosphate</text>
        <dbReference type="Rhea" id="RHEA:20629"/>
        <dbReference type="Rhea" id="RHEA-COMP:9863"/>
        <dbReference type="Rhea" id="RHEA-COMP:11604"/>
        <dbReference type="ChEBI" id="CHEBI:15377"/>
        <dbReference type="ChEBI" id="CHEBI:29999"/>
        <dbReference type="ChEBI" id="CHEBI:43474"/>
        <dbReference type="ChEBI" id="CHEBI:83421"/>
        <dbReference type="EC" id="3.1.3.16"/>
    </reaction>
</comment>
<evidence type="ECO:0000313" key="13">
    <source>
        <dbReference type="EMBL" id="KAG8099020.1"/>
    </source>
</evidence>
<dbReference type="GO" id="GO:0004722">
    <property type="term" value="F:protein serine/threonine phosphatase activity"/>
    <property type="evidence" value="ECO:0007669"/>
    <property type="project" value="UniProtKB-EC"/>
</dbReference>
<organism evidence="13 14">
    <name type="scientific">Zizania palustris</name>
    <name type="common">Northern wild rice</name>
    <dbReference type="NCBI Taxonomy" id="103762"/>
    <lineage>
        <taxon>Eukaryota</taxon>
        <taxon>Viridiplantae</taxon>
        <taxon>Streptophyta</taxon>
        <taxon>Embryophyta</taxon>
        <taxon>Tracheophyta</taxon>
        <taxon>Spermatophyta</taxon>
        <taxon>Magnoliopsida</taxon>
        <taxon>Liliopsida</taxon>
        <taxon>Poales</taxon>
        <taxon>Poaceae</taxon>
        <taxon>BOP clade</taxon>
        <taxon>Oryzoideae</taxon>
        <taxon>Oryzeae</taxon>
        <taxon>Zizaniinae</taxon>
        <taxon>Zizania</taxon>
    </lineage>
</organism>
<comment type="cofactor">
    <cofactor evidence="2">
        <name>Mg(2+)</name>
        <dbReference type="ChEBI" id="CHEBI:18420"/>
    </cofactor>
</comment>
<proteinExistence type="inferred from homology"/>
<evidence type="ECO:0000256" key="9">
    <source>
        <dbReference type="ARBA" id="ARBA00023211"/>
    </source>
</evidence>
<dbReference type="EC" id="3.1.3.16" evidence="4"/>
<evidence type="ECO:0000256" key="2">
    <source>
        <dbReference type="ARBA" id="ARBA00001946"/>
    </source>
</evidence>
<gene>
    <name evidence="13" type="ORF">GUJ93_ZPchr0013g35079</name>
</gene>
<dbReference type="InterPro" id="IPR015655">
    <property type="entry name" value="PP2C"/>
</dbReference>
<dbReference type="AlphaFoldDB" id="A0A8J5WYA8"/>
<evidence type="ECO:0000256" key="6">
    <source>
        <dbReference type="ARBA" id="ARBA00022801"/>
    </source>
</evidence>
<protein>
    <recommendedName>
        <fullName evidence="4">protein-serine/threonine phosphatase</fullName>
        <ecNumber evidence="4">3.1.3.16</ecNumber>
    </recommendedName>
</protein>
<dbReference type="InterPro" id="IPR001932">
    <property type="entry name" value="PPM-type_phosphatase-like_dom"/>
</dbReference>
<evidence type="ECO:0000256" key="8">
    <source>
        <dbReference type="ARBA" id="ARBA00022912"/>
    </source>
</evidence>
<comment type="catalytic activity">
    <reaction evidence="11">
        <text>O-phospho-L-threonyl-[protein] + H2O = L-threonyl-[protein] + phosphate</text>
        <dbReference type="Rhea" id="RHEA:47004"/>
        <dbReference type="Rhea" id="RHEA-COMP:11060"/>
        <dbReference type="Rhea" id="RHEA-COMP:11605"/>
        <dbReference type="ChEBI" id="CHEBI:15377"/>
        <dbReference type="ChEBI" id="CHEBI:30013"/>
        <dbReference type="ChEBI" id="CHEBI:43474"/>
        <dbReference type="ChEBI" id="CHEBI:61977"/>
        <dbReference type="EC" id="3.1.3.16"/>
    </reaction>
</comment>
<keyword evidence="7" id="KW-0460">Magnesium</keyword>
<evidence type="ECO:0000256" key="1">
    <source>
        <dbReference type="ARBA" id="ARBA00001936"/>
    </source>
</evidence>
<reference evidence="13" key="1">
    <citation type="journal article" date="2021" name="bioRxiv">
        <title>Whole Genome Assembly and Annotation of Northern Wild Rice, Zizania palustris L., Supports a Whole Genome Duplication in the Zizania Genus.</title>
        <authorList>
            <person name="Haas M."/>
            <person name="Kono T."/>
            <person name="Macchietto M."/>
            <person name="Millas R."/>
            <person name="McGilp L."/>
            <person name="Shao M."/>
            <person name="Duquette J."/>
            <person name="Hirsch C.N."/>
            <person name="Kimball J."/>
        </authorList>
    </citation>
    <scope>NUCLEOTIDE SEQUENCE</scope>
    <source>
        <tissue evidence="13">Fresh leaf tissue</tissue>
    </source>
</reference>
<keyword evidence="9" id="KW-0464">Manganese</keyword>
<name>A0A8J5WYA8_ZIZPA</name>
<comment type="cofactor">
    <cofactor evidence="1">
        <name>Mn(2+)</name>
        <dbReference type="ChEBI" id="CHEBI:29035"/>
    </cofactor>
</comment>
<feature type="domain" description="PPM-type phosphatase" evidence="12">
    <location>
        <begin position="28"/>
        <end position="297"/>
    </location>
</feature>
<dbReference type="PROSITE" id="PS51746">
    <property type="entry name" value="PPM_2"/>
    <property type="match status" value="1"/>
</dbReference>
<evidence type="ECO:0000256" key="11">
    <source>
        <dbReference type="ARBA" id="ARBA00048336"/>
    </source>
</evidence>
<dbReference type="SMART" id="SM00331">
    <property type="entry name" value="PP2C_SIG"/>
    <property type="match status" value="1"/>
</dbReference>
<dbReference type="Pfam" id="PF00481">
    <property type="entry name" value="PP2C"/>
    <property type="match status" value="1"/>
</dbReference>
<dbReference type="SMART" id="SM00332">
    <property type="entry name" value="PP2Cc"/>
    <property type="match status" value="1"/>
</dbReference>
<keyword evidence="5" id="KW-0479">Metal-binding</keyword>
<evidence type="ECO:0000313" key="14">
    <source>
        <dbReference type="Proteomes" id="UP000729402"/>
    </source>
</evidence>
<dbReference type="PANTHER" id="PTHR47992">
    <property type="entry name" value="PROTEIN PHOSPHATASE"/>
    <property type="match status" value="1"/>
</dbReference>
<accession>A0A8J5WYA8</accession>
<dbReference type="GO" id="GO:0046872">
    <property type="term" value="F:metal ion binding"/>
    <property type="evidence" value="ECO:0007669"/>
    <property type="project" value="UniProtKB-KW"/>
</dbReference>
<dbReference type="EMBL" id="JAAALK010000079">
    <property type="protein sequence ID" value="KAG8099020.1"/>
    <property type="molecule type" value="Genomic_DNA"/>
</dbReference>
<dbReference type="CDD" id="cd00143">
    <property type="entry name" value="PP2Cc"/>
    <property type="match status" value="1"/>
</dbReference>